<evidence type="ECO:0000313" key="5">
    <source>
        <dbReference type="EMBL" id="NDV37360.1"/>
    </source>
</evidence>
<dbReference type="AlphaFoldDB" id="A0A6B2LKM5"/>
<name>A0A6B2LKM5_9EUKA</name>
<accession>A0A6B2LKM5</accession>
<dbReference type="PANTHER" id="PTHR21199">
    <property type="entry name" value="COMM DOMAIN-CONTAINING PROTEIN 1"/>
    <property type="match status" value="1"/>
</dbReference>
<sequence>MDNPKIFRALLNGYMKATFEQDPSITTAFIAQELSLELSEVESVYKSVGEVIQQAAQNHWDLKELENYMKTKTNWSENQMGTTIQFWRANRQKIHDIVVSKSNWNNHLAKLAWRIDMKSRLRNYPQELNEQIAIMEWTIENPNANTQKEQDTSKNNASKVIRFEMDKEQIQATLFQINEIQKVISQASQK</sequence>
<feature type="domain" description="COMM" evidence="4">
    <location>
        <begin position="107"/>
        <end position="188"/>
    </location>
</feature>
<evidence type="ECO:0000256" key="1">
    <source>
        <dbReference type="ARBA" id="ARBA00016551"/>
    </source>
</evidence>
<proteinExistence type="inferred from homology"/>
<dbReference type="PANTHER" id="PTHR21199:SF1">
    <property type="entry name" value="COMM DOMAIN-CONTAINING PROTEIN 1"/>
    <property type="match status" value="1"/>
</dbReference>
<dbReference type="Pfam" id="PF07258">
    <property type="entry name" value="COMM_domain"/>
    <property type="match status" value="1"/>
</dbReference>
<dbReference type="InterPro" id="IPR037351">
    <property type="entry name" value="Murr1"/>
</dbReference>
<evidence type="ECO:0000259" key="4">
    <source>
        <dbReference type="PROSITE" id="PS51269"/>
    </source>
</evidence>
<dbReference type="EMBL" id="GIBP01008391">
    <property type="protein sequence ID" value="NDV37360.1"/>
    <property type="molecule type" value="Transcribed_RNA"/>
</dbReference>
<protein>
    <recommendedName>
        <fullName evidence="1">COMM domain-containing protein 1</fullName>
    </recommendedName>
</protein>
<comment type="function">
    <text evidence="2">Scaffold protein in the commander complex that is essential for endosomal recycling of transmembrane cargos; the commander complex is composed of the CCC subcomplex and the retriever subcomplex.</text>
</comment>
<dbReference type="GO" id="GO:0055070">
    <property type="term" value="P:copper ion homeostasis"/>
    <property type="evidence" value="ECO:0007669"/>
    <property type="project" value="InterPro"/>
</dbReference>
<dbReference type="Pfam" id="PF17221">
    <property type="entry name" value="COMMD1_N"/>
    <property type="match status" value="1"/>
</dbReference>
<dbReference type="GO" id="GO:0031398">
    <property type="term" value="P:positive regulation of protein ubiquitination"/>
    <property type="evidence" value="ECO:0007669"/>
    <property type="project" value="TreeGrafter"/>
</dbReference>
<dbReference type="GO" id="GO:2000009">
    <property type="term" value="P:negative regulation of protein localization to cell surface"/>
    <property type="evidence" value="ECO:0007669"/>
    <property type="project" value="TreeGrafter"/>
</dbReference>
<dbReference type="GO" id="GO:0005768">
    <property type="term" value="C:endosome"/>
    <property type="evidence" value="ECO:0007669"/>
    <property type="project" value="TreeGrafter"/>
</dbReference>
<evidence type="ECO:0000256" key="3">
    <source>
        <dbReference type="ARBA" id="ARBA00093455"/>
    </source>
</evidence>
<dbReference type="PROSITE" id="PS51269">
    <property type="entry name" value="COMM"/>
    <property type="match status" value="1"/>
</dbReference>
<organism evidence="5">
    <name type="scientific">Arcella intermedia</name>
    <dbReference type="NCBI Taxonomy" id="1963864"/>
    <lineage>
        <taxon>Eukaryota</taxon>
        <taxon>Amoebozoa</taxon>
        <taxon>Tubulinea</taxon>
        <taxon>Elardia</taxon>
        <taxon>Arcellinida</taxon>
        <taxon>Sphaerothecina</taxon>
        <taxon>Arcellidae</taxon>
        <taxon>Arcella</taxon>
    </lineage>
</organism>
<dbReference type="GO" id="GO:1902306">
    <property type="term" value="P:negative regulation of sodium ion transmembrane transport"/>
    <property type="evidence" value="ECO:0007669"/>
    <property type="project" value="TreeGrafter"/>
</dbReference>
<dbReference type="GO" id="GO:0032434">
    <property type="term" value="P:regulation of proteasomal ubiquitin-dependent protein catabolic process"/>
    <property type="evidence" value="ECO:0007669"/>
    <property type="project" value="TreeGrafter"/>
</dbReference>
<dbReference type="InterPro" id="IPR017920">
    <property type="entry name" value="COMM"/>
</dbReference>
<dbReference type="InterPro" id="IPR033776">
    <property type="entry name" value="COMMD1_N"/>
</dbReference>
<evidence type="ECO:0000256" key="2">
    <source>
        <dbReference type="ARBA" id="ARBA00093300"/>
    </source>
</evidence>
<comment type="similarity">
    <text evidence="3">Belongs to the COMM domain-containing protein 1 family.</text>
</comment>
<reference evidence="5" key="1">
    <citation type="journal article" date="2020" name="J. Eukaryot. Microbiol.">
        <title>De novo Sequencing, Assembly and Annotation of the Transcriptome for the Free-Living Testate Amoeba Arcella intermedia.</title>
        <authorList>
            <person name="Ribeiro G.M."/>
            <person name="Porfirio-Sousa A.L."/>
            <person name="Maurer-Alcala X.X."/>
            <person name="Katz L.A."/>
            <person name="Lahr D.J.G."/>
        </authorList>
    </citation>
    <scope>NUCLEOTIDE SEQUENCE</scope>
</reference>